<evidence type="ECO:0000313" key="4">
    <source>
        <dbReference type="EMBL" id="OAD08892.1"/>
    </source>
</evidence>
<evidence type="ECO:0000256" key="2">
    <source>
        <dbReference type="SAM" id="MobiDB-lite"/>
    </source>
</evidence>
<feature type="domain" description="Transcriptional regulatory protein RXT2 N-terminal" evidence="3">
    <location>
        <begin position="42"/>
        <end position="117"/>
    </location>
</feature>
<name>A0A162U263_MUCCL</name>
<feature type="region of interest" description="Disordered" evidence="2">
    <location>
        <begin position="194"/>
        <end position="244"/>
    </location>
</feature>
<dbReference type="AlphaFoldDB" id="A0A162U263"/>
<keyword evidence="1" id="KW-0175">Coiled coil</keyword>
<dbReference type="VEuPathDB" id="FungiDB:MUCCIDRAFT_105858"/>
<organism evidence="4 5">
    <name type="scientific">Mucor lusitanicus CBS 277.49</name>
    <dbReference type="NCBI Taxonomy" id="747725"/>
    <lineage>
        <taxon>Eukaryota</taxon>
        <taxon>Fungi</taxon>
        <taxon>Fungi incertae sedis</taxon>
        <taxon>Mucoromycota</taxon>
        <taxon>Mucoromycotina</taxon>
        <taxon>Mucoromycetes</taxon>
        <taxon>Mucorales</taxon>
        <taxon>Mucorineae</taxon>
        <taxon>Mucoraceae</taxon>
        <taxon>Mucor</taxon>
    </lineage>
</organism>
<dbReference type="OrthoDB" id="2405722at2759"/>
<dbReference type="Proteomes" id="UP000077051">
    <property type="component" value="Unassembled WGS sequence"/>
</dbReference>
<comment type="caution">
    <text evidence="4">The sequence shown here is derived from an EMBL/GenBank/DDBJ whole genome shotgun (WGS) entry which is preliminary data.</text>
</comment>
<gene>
    <name evidence="4" type="ORF">MUCCIDRAFT_105858</name>
</gene>
<evidence type="ECO:0000313" key="5">
    <source>
        <dbReference type="Proteomes" id="UP000077051"/>
    </source>
</evidence>
<dbReference type="EMBL" id="AMYB01000001">
    <property type="protein sequence ID" value="OAD08892.1"/>
    <property type="molecule type" value="Genomic_DNA"/>
</dbReference>
<keyword evidence="5" id="KW-1185">Reference proteome</keyword>
<proteinExistence type="predicted"/>
<evidence type="ECO:0000259" key="3">
    <source>
        <dbReference type="Pfam" id="PF08595"/>
    </source>
</evidence>
<sequence length="314" mass="35662">MSAITLTLYILKRWAASDSQFGGNKLRAPKTLAEETEFSNGGKKRTIVKRKRKRVEDGISDEEEDPYTLINIEDILSPIELPTDIVRRPALRRILLSTQIDALAKTSMEFIEGEKNFNKILCRLSAIMHQDDPRYLDLTFDRTVEQRQKYKEDVEAANAAASTLTAAATGETSNVVDALDPKELDQEIEAQIKERAPAASATKDHADEDHDMHNDADDEEEKQEVKQDSDDAQPPQQDQDHDMDADVEAREVVKRVKELLLENINYSNEYISRLQGARNKLCKASMQKDTLWKELKANAKEEDVRNKAAPAYHH</sequence>
<accession>A0A162U263</accession>
<dbReference type="Pfam" id="PF08595">
    <property type="entry name" value="RXT2_N"/>
    <property type="match status" value="1"/>
</dbReference>
<feature type="coiled-coil region" evidence="1">
    <location>
        <begin position="140"/>
        <end position="167"/>
    </location>
</feature>
<evidence type="ECO:0000256" key="1">
    <source>
        <dbReference type="SAM" id="Coils"/>
    </source>
</evidence>
<reference evidence="4 5" key="1">
    <citation type="submission" date="2015-06" db="EMBL/GenBank/DDBJ databases">
        <title>Expansion of signal transduction pathways in fungi by whole-genome duplication.</title>
        <authorList>
            <consortium name="DOE Joint Genome Institute"/>
            <person name="Corrochano L.M."/>
            <person name="Kuo A."/>
            <person name="Marcet-Houben M."/>
            <person name="Polaino S."/>
            <person name="Salamov A."/>
            <person name="Villalobos J.M."/>
            <person name="Alvarez M.I."/>
            <person name="Avalos J."/>
            <person name="Benito E.P."/>
            <person name="Benoit I."/>
            <person name="Burger G."/>
            <person name="Camino L.P."/>
            <person name="Canovas D."/>
            <person name="Cerda-Olmedo E."/>
            <person name="Cheng J.-F."/>
            <person name="Dominguez A."/>
            <person name="Elias M."/>
            <person name="Eslava A.P."/>
            <person name="Glaser F."/>
            <person name="Grimwood J."/>
            <person name="Gutierrez G."/>
            <person name="Heitman J."/>
            <person name="Henrissat B."/>
            <person name="Iturriaga E.A."/>
            <person name="Lang B.F."/>
            <person name="Lavin J.L."/>
            <person name="Lee S."/>
            <person name="Li W."/>
            <person name="Lindquist E."/>
            <person name="Lopez-Garcia S."/>
            <person name="Luque E.M."/>
            <person name="Marcos A.T."/>
            <person name="Martin J."/>
            <person name="Mccluskey K."/>
            <person name="Medina H.R."/>
            <person name="Miralles-Duran A."/>
            <person name="Miyazaki A."/>
            <person name="Munoz-Torres E."/>
            <person name="Oguiza J.A."/>
            <person name="Ohm R."/>
            <person name="Olmedo M."/>
            <person name="Orejas M."/>
            <person name="Ortiz-Castellanos L."/>
            <person name="Pisabarro A.G."/>
            <person name="Rodriguez-Romero J."/>
            <person name="Ruiz-Herrera J."/>
            <person name="Ruiz-Vazquez R."/>
            <person name="Sanz C."/>
            <person name="Schackwitz W."/>
            <person name="Schmutz J."/>
            <person name="Shahriari M."/>
            <person name="Shelest E."/>
            <person name="Silva-Franco F."/>
            <person name="Soanes D."/>
            <person name="Syed K."/>
            <person name="Tagua V.G."/>
            <person name="Talbot N.J."/>
            <person name="Thon M."/>
            <person name="De Vries R.P."/>
            <person name="Wiebenga A."/>
            <person name="Yadav J.S."/>
            <person name="Braun E.L."/>
            <person name="Baker S."/>
            <person name="Garre V."/>
            <person name="Horwitz B."/>
            <person name="Torres-Martinez S."/>
            <person name="Idnurm A."/>
            <person name="Herrera-Estrella A."/>
            <person name="Gabaldon T."/>
            <person name="Grigoriev I.V."/>
        </authorList>
    </citation>
    <scope>NUCLEOTIDE SEQUENCE [LARGE SCALE GENOMIC DNA]</scope>
    <source>
        <strain evidence="4 5">CBS 277.49</strain>
    </source>
</reference>
<feature type="compositionally biased region" description="Basic and acidic residues" evidence="2">
    <location>
        <begin position="194"/>
        <end position="215"/>
    </location>
</feature>
<protein>
    <recommendedName>
        <fullName evidence="3">Transcriptional regulatory protein RXT2 N-terminal domain-containing protein</fullName>
    </recommendedName>
</protein>
<dbReference type="InterPro" id="IPR013904">
    <property type="entry name" value="RXT2_N"/>
</dbReference>